<organism evidence="2 3">
    <name type="scientific">Okeania hirsuta</name>
    <dbReference type="NCBI Taxonomy" id="1458930"/>
    <lineage>
        <taxon>Bacteria</taxon>
        <taxon>Bacillati</taxon>
        <taxon>Cyanobacteriota</taxon>
        <taxon>Cyanophyceae</taxon>
        <taxon>Oscillatoriophycideae</taxon>
        <taxon>Oscillatoriales</taxon>
        <taxon>Microcoleaceae</taxon>
        <taxon>Okeania</taxon>
    </lineage>
</organism>
<proteinExistence type="predicted"/>
<evidence type="ECO:0000256" key="1">
    <source>
        <dbReference type="ARBA" id="ARBA00022679"/>
    </source>
</evidence>
<name>A0A3N6PUN4_9CYAN</name>
<evidence type="ECO:0000313" key="2">
    <source>
        <dbReference type="EMBL" id="RQH43178.1"/>
    </source>
</evidence>
<dbReference type="SUPFAM" id="SSF52540">
    <property type="entry name" value="P-loop containing nucleoside triphosphate hydrolases"/>
    <property type="match status" value="1"/>
</dbReference>
<gene>
    <name evidence="2" type="ORF">D5R40_13435</name>
</gene>
<dbReference type="EMBL" id="RCBY01000065">
    <property type="protein sequence ID" value="RQH43178.1"/>
    <property type="molecule type" value="Genomic_DNA"/>
</dbReference>
<sequence>MVYRKLFVVGCPRSGTSWLKRMIGSHSDVLTVPNESHAYSITYNNFTYLKNQKFKKRLNSAKWILMSYGLKPLLFGFNSEDLWQGILNKYKIYQKCQENIGLYNLVSYAELEQLIAKVGSGSEDDLIKVRTLNQLMFDRFFENNGGSEKQILLEKKPQNLRYIDVILRQFPEAKSIEIIRDGRDVCVSYQGRAKTTRWAKQSTITVAKIWKKAIETREKAKADLEISDRIYSVRYENLRTESARRTEQNFLFYWFRLRSSFN</sequence>
<dbReference type="AlphaFoldDB" id="A0A3N6PUN4"/>
<dbReference type="PANTHER" id="PTHR12788">
    <property type="entry name" value="PROTEIN-TYROSINE SULFOTRANSFERASE 2"/>
    <property type="match status" value="1"/>
</dbReference>
<dbReference type="InterPro" id="IPR026634">
    <property type="entry name" value="TPST-like"/>
</dbReference>
<dbReference type="OrthoDB" id="5729795at2"/>
<dbReference type="PANTHER" id="PTHR12788:SF10">
    <property type="entry name" value="PROTEIN-TYROSINE SULFOTRANSFERASE"/>
    <property type="match status" value="1"/>
</dbReference>
<dbReference type="Gene3D" id="3.40.50.300">
    <property type="entry name" value="P-loop containing nucleotide triphosphate hydrolases"/>
    <property type="match status" value="1"/>
</dbReference>
<evidence type="ECO:0000313" key="3">
    <source>
        <dbReference type="Proteomes" id="UP000269154"/>
    </source>
</evidence>
<dbReference type="Pfam" id="PF13469">
    <property type="entry name" value="Sulfotransfer_3"/>
    <property type="match status" value="1"/>
</dbReference>
<dbReference type="RefSeq" id="WP_124146554.1">
    <property type="nucleotide sequence ID" value="NZ_CAWOKI010000171.1"/>
</dbReference>
<keyword evidence="3" id="KW-1185">Reference proteome</keyword>
<comment type="caution">
    <text evidence="2">The sequence shown here is derived from an EMBL/GenBank/DDBJ whole genome shotgun (WGS) entry which is preliminary data.</text>
</comment>
<dbReference type="Proteomes" id="UP000269154">
    <property type="component" value="Unassembled WGS sequence"/>
</dbReference>
<dbReference type="InterPro" id="IPR027417">
    <property type="entry name" value="P-loop_NTPase"/>
</dbReference>
<keyword evidence="1 2" id="KW-0808">Transferase</keyword>
<reference evidence="2 3" key="1">
    <citation type="journal article" date="2018" name="ACS Chem. Biol.">
        <title>Ketoreductase domain dysfunction expands chemodiversity: malyngamide biosynthesis in the cyanobacterium Okeania hirsuta.</title>
        <authorList>
            <person name="Moss N.A."/>
            <person name="Leao T."/>
            <person name="Rankin M."/>
            <person name="McCullough T.M."/>
            <person name="Qu P."/>
            <person name="Korobeynikov A."/>
            <person name="Smith J.L."/>
            <person name="Gerwick L."/>
            <person name="Gerwick W.H."/>
        </authorList>
    </citation>
    <scope>NUCLEOTIDE SEQUENCE [LARGE SCALE GENOMIC DNA]</scope>
    <source>
        <strain evidence="2 3">PAB10Feb10-1</strain>
    </source>
</reference>
<accession>A0A3N6PUN4</accession>
<dbReference type="GO" id="GO:0008476">
    <property type="term" value="F:protein-tyrosine sulfotransferase activity"/>
    <property type="evidence" value="ECO:0007669"/>
    <property type="project" value="InterPro"/>
</dbReference>
<protein>
    <submittedName>
        <fullName evidence="2">Sulfotransferase</fullName>
    </submittedName>
</protein>